<evidence type="ECO:0000259" key="3">
    <source>
        <dbReference type="Pfam" id="PF17782"/>
    </source>
</evidence>
<dbReference type="InterPro" id="IPR041614">
    <property type="entry name" value="DprA_WH"/>
</dbReference>
<evidence type="ECO:0000259" key="2">
    <source>
        <dbReference type="Pfam" id="PF02481"/>
    </source>
</evidence>
<dbReference type="InterPro" id="IPR057666">
    <property type="entry name" value="DrpA_SLOG"/>
</dbReference>
<accession>A0A8A0RQR4</accession>
<dbReference type="Gene3D" id="1.10.10.10">
    <property type="entry name" value="Winged helix-like DNA-binding domain superfamily/Winged helix DNA-binding domain"/>
    <property type="match status" value="1"/>
</dbReference>
<dbReference type="InterPro" id="IPR010994">
    <property type="entry name" value="RuvA_2-like"/>
</dbReference>
<dbReference type="KEGG" id="kme:H0A61_02250"/>
<dbReference type="Proteomes" id="UP000662904">
    <property type="component" value="Chromosome"/>
</dbReference>
<organism evidence="4 5">
    <name type="scientific">Koleobacter methoxysyntrophicus</name>
    <dbReference type="NCBI Taxonomy" id="2751313"/>
    <lineage>
        <taxon>Bacteria</taxon>
        <taxon>Bacillati</taxon>
        <taxon>Bacillota</taxon>
        <taxon>Clostridia</taxon>
        <taxon>Koleobacterales</taxon>
        <taxon>Koleobacteraceae</taxon>
        <taxon>Koleobacter</taxon>
    </lineage>
</organism>
<evidence type="ECO:0000256" key="1">
    <source>
        <dbReference type="ARBA" id="ARBA00006525"/>
    </source>
</evidence>
<dbReference type="AlphaFoldDB" id="A0A8A0RQR4"/>
<sequence length="367" mass="39935">MLSKRDDLKFLLSLNKIPGIGSRRFLSIIEYFENGENFWHSSAKELMRVPGIDKRLCEAIFSYRSFINPDRELEIIIKKGINVITIYDSEYPYLLKNIYDPPPLLYFLGKLSDNDRGTIAVVGSRKATSYGKYTAEKISRELAGEGITIISGMAVGIDTFAHKGALSGGGSTIAVLGSGVDVIYPKRNAGLMQEIIKNGAVISEFPPGTQPVQSNFPARNRVISGLALGTVVVEAGERSGALITADFALEQGREVFAVPGNINSIYSKGTNKLIKQGAKLVDSVYDILDELGISSRKSQIPAKGCTGEGELSLEEQDILKNISGQGTTVDYIINITGFTAQKVNLILTKLELKGKIKHVPGNTFIRI</sequence>
<dbReference type="SUPFAM" id="SSF47781">
    <property type="entry name" value="RuvA domain 2-like"/>
    <property type="match status" value="1"/>
</dbReference>
<dbReference type="SUPFAM" id="SSF102405">
    <property type="entry name" value="MCP/YpsA-like"/>
    <property type="match status" value="1"/>
</dbReference>
<dbReference type="NCBIfam" id="TIGR00732">
    <property type="entry name" value="dprA"/>
    <property type="match status" value="1"/>
</dbReference>
<dbReference type="GO" id="GO:0009294">
    <property type="term" value="P:DNA-mediated transformation"/>
    <property type="evidence" value="ECO:0007669"/>
    <property type="project" value="InterPro"/>
</dbReference>
<dbReference type="Pfam" id="PF17782">
    <property type="entry name" value="WHD_DprA"/>
    <property type="match status" value="1"/>
</dbReference>
<keyword evidence="5" id="KW-1185">Reference proteome</keyword>
<feature type="domain" description="DprA winged helix" evidence="3">
    <location>
        <begin position="310"/>
        <end position="362"/>
    </location>
</feature>
<dbReference type="Gene3D" id="3.40.50.450">
    <property type="match status" value="1"/>
</dbReference>
<name>A0A8A0RQR4_9FIRM</name>
<dbReference type="PANTHER" id="PTHR43022:SF1">
    <property type="entry name" value="PROTEIN SMF"/>
    <property type="match status" value="1"/>
</dbReference>
<protein>
    <submittedName>
        <fullName evidence="4">DNA processing protein DprA</fullName>
    </submittedName>
</protein>
<dbReference type="Pfam" id="PF02481">
    <property type="entry name" value="DNA_processg_A"/>
    <property type="match status" value="1"/>
</dbReference>
<evidence type="ECO:0000313" key="5">
    <source>
        <dbReference type="Proteomes" id="UP000662904"/>
    </source>
</evidence>
<dbReference type="PANTHER" id="PTHR43022">
    <property type="entry name" value="PROTEIN SMF"/>
    <property type="match status" value="1"/>
</dbReference>
<dbReference type="InterPro" id="IPR003488">
    <property type="entry name" value="DprA"/>
</dbReference>
<reference evidence="4" key="1">
    <citation type="submission" date="2020-07" db="EMBL/GenBank/DDBJ databases">
        <title>Koleobacter methoxysyntrophicus gen. nov., sp. nov., a novel anaerobic bacterium isolated from deep subsurface oil field and proposal of Koleobacterales ord. nov. in the phylum Firmicutes.</title>
        <authorList>
            <person name="Sakamoto S."/>
            <person name="Tamaki H."/>
        </authorList>
    </citation>
    <scope>NUCLEOTIDE SEQUENCE</scope>
    <source>
        <strain evidence="4">NRmbB1</strain>
    </source>
</reference>
<gene>
    <name evidence="4" type="primary">dprA</name>
    <name evidence="4" type="ORF">H0A61_02250</name>
</gene>
<evidence type="ECO:0000313" key="4">
    <source>
        <dbReference type="EMBL" id="QSQ09869.1"/>
    </source>
</evidence>
<feature type="domain" description="Smf/DprA SLOG" evidence="2">
    <location>
        <begin position="83"/>
        <end position="291"/>
    </location>
</feature>
<dbReference type="EMBL" id="CP059066">
    <property type="protein sequence ID" value="QSQ09869.1"/>
    <property type="molecule type" value="Genomic_DNA"/>
</dbReference>
<comment type="similarity">
    <text evidence="1">Belongs to the DprA/Smf family.</text>
</comment>
<proteinExistence type="inferred from homology"/>
<dbReference type="InterPro" id="IPR036388">
    <property type="entry name" value="WH-like_DNA-bd_sf"/>
</dbReference>